<keyword evidence="6" id="KW-0732">Signal</keyword>
<evidence type="ECO:0000256" key="5">
    <source>
        <dbReference type="SAM" id="MobiDB-lite"/>
    </source>
</evidence>
<evidence type="ECO:0000259" key="7">
    <source>
        <dbReference type="Pfam" id="PF00732"/>
    </source>
</evidence>
<feature type="domain" description="Glucose-methanol-choline oxidoreductase N-terminal" evidence="7">
    <location>
        <begin position="35"/>
        <end position="350"/>
    </location>
</feature>
<name>A0A8A3PRR9_9HELO</name>
<feature type="region of interest" description="Disordered" evidence="5">
    <location>
        <begin position="80"/>
        <end position="100"/>
    </location>
</feature>
<evidence type="ECO:0008006" key="11">
    <source>
        <dbReference type="Google" id="ProtNLM"/>
    </source>
</evidence>
<feature type="compositionally biased region" description="Polar residues" evidence="5">
    <location>
        <begin position="85"/>
        <end position="95"/>
    </location>
</feature>
<reference evidence="9" key="1">
    <citation type="submission" date="2020-10" db="EMBL/GenBank/DDBJ databases">
        <title>Genome Sequence of Monilinia vaccinii-corymbosi Sheds Light on Mummy Berry Disease Infection of Blueberry and Mating Type.</title>
        <authorList>
            <person name="Yow A.G."/>
            <person name="Zhang Y."/>
            <person name="Bansal K."/>
            <person name="Eacker S.M."/>
            <person name="Sullivan S."/>
            <person name="Liachko I."/>
            <person name="Cubeta M.A."/>
            <person name="Rollins J.A."/>
            <person name="Ashrafi H."/>
        </authorList>
    </citation>
    <scope>NUCLEOTIDE SEQUENCE</scope>
    <source>
        <strain evidence="9">RL-1</strain>
    </source>
</reference>
<dbReference type="GO" id="GO:0016614">
    <property type="term" value="F:oxidoreductase activity, acting on CH-OH group of donors"/>
    <property type="evidence" value="ECO:0007669"/>
    <property type="project" value="InterPro"/>
</dbReference>
<gene>
    <name evidence="9" type="ORF">DSL72_008663</name>
</gene>
<dbReference type="Proteomes" id="UP000672032">
    <property type="component" value="Chromosome 9"/>
</dbReference>
<dbReference type="InterPro" id="IPR012132">
    <property type="entry name" value="GMC_OxRdtase"/>
</dbReference>
<feature type="active site" description="Proton acceptor" evidence="3">
    <location>
        <position position="580"/>
    </location>
</feature>
<dbReference type="OrthoDB" id="269227at2759"/>
<dbReference type="SUPFAM" id="SSF51905">
    <property type="entry name" value="FAD/NAD(P)-binding domain"/>
    <property type="match status" value="1"/>
</dbReference>
<feature type="domain" description="Glucose-methanol-choline oxidoreductase C-terminal" evidence="8">
    <location>
        <begin position="453"/>
        <end position="589"/>
    </location>
</feature>
<dbReference type="PIRSF" id="PIRSF000137">
    <property type="entry name" value="Alcohol_oxidase"/>
    <property type="match status" value="1"/>
</dbReference>
<evidence type="ECO:0000313" key="9">
    <source>
        <dbReference type="EMBL" id="QSZ37565.1"/>
    </source>
</evidence>
<evidence type="ECO:0000256" key="4">
    <source>
        <dbReference type="PIRSR" id="PIRSR000137-2"/>
    </source>
</evidence>
<comment type="similarity">
    <text evidence="1">Belongs to the GMC oxidoreductase family.</text>
</comment>
<dbReference type="Gene3D" id="3.30.560.10">
    <property type="entry name" value="Glucose Oxidase, domain 3"/>
    <property type="match status" value="1"/>
</dbReference>
<evidence type="ECO:0000313" key="10">
    <source>
        <dbReference type="Proteomes" id="UP000672032"/>
    </source>
</evidence>
<evidence type="ECO:0000256" key="6">
    <source>
        <dbReference type="SAM" id="SignalP"/>
    </source>
</evidence>
<dbReference type="Pfam" id="PF05199">
    <property type="entry name" value="GMC_oxred_C"/>
    <property type="match status" value="1"/>
</dbReference>
<dbReference type="Pfam" id="PF00732">
    <property type="entry name" value="GMC_oxred_N"/>
    <property type="match status" value="1"/>
</dbReference>
<evidence type="ECO:0000256" key="1">
    <source>
        <dbReference type="ARBA" id="ARBA00010790"/>
    </source>
</evidence>
<dbReference type="EMBL" id="CP063413">
    <property type="protein sequence ID" value="QSZ37565.1"/>
    <property type="molecule type" value="Genomic_DNA"/>
</dbReference>
<sequence length="601" mass="63759">MFTQLFTLLVWTSANFVEAALINYHAGNPTNQTCDCVVVGGGTAGLTIATRLAEPGHLTICVIEAGGFYEQDAGNKSPVPGYASYGSNTDPSTAGDTPEIDWGFVTEKVPGLDNNTFHYARGRTLGGSSARNFMMYQRGNAQAYDIWADQVGDQGYSWDNFLPYFRKSANYSAPHLSLRASSATVPAPSIKAFSPTGGPLPVSHANWALPMSSYAEAAFSSIGIPPLQDLSSGKIIGAQYCPLTVGSPDQKRSSSETSYLQYALASGRNNLKLFTKTLAKKIVFNGKTATGVIVVANGIEWAIEAKKEVILSAGALLMVSGIGPRSDLQNLGIEVLIDAPGVGKNMLDHVSISVAREVSVETESGISDPTKALKAAQDYNQTHSGILTSNGADYIGWEKIPLPQRSNLSAQALADLLTFPPDWPELEMVIAALPIPGVVGANYGLILATLVAPLSRGFISLISNDTSDLPKINPNYLSHPTDQEVAVQTFKRMRQLLNADSFQPILIGEEIAPGLAVQTDAQILESLKASGSPAYHAFSICKMGKPSDPNAVADSSARVMGVKSLRVVDASALPLLPPGHPQATIYALAEKIAADILRGQH</sequence>
<organism evidence="9 10">
    <name type="scientific">Monilinia vaccinii-corymbosi</name>
    <dbReference type="NCBI Taxonomy" id="61207"/>
    <lineage>
        <taxon>Eukaryota</taxon>
        <taxon>Fungi</taxon>
        <taxon>Dikarya</taxon>
        <taxon>Ascomycota</taxon>
        <taxon>Pezizomycotina</taxon>
        <taxon>Leotiomycetes</taxon>
        <taxon>Helotiales</taxon>
        <taxon>Sclerotiniaceae</taxon>
        <taxon>Monilinia</taxon>
    </lineage>
</organism>
<proteinExistence type="inferred from homology"/>
<feature type="chain" id="PRO_5032472985" description="Glucose-methanol-choline oxidoreductase N-terminal domain-containing protein" evidence="6">
    <location>
        <begin position="20"/>
        <end position="601"/>
    </location>
</feature>
<feature type="signal peptide" evidence="6">
    <location>
        <begin position="1"/>
        <end position="19"/>
    </location>
</feature>
<dbReference type="Gene3D" id="3.50.50.60">
    <property type="entry name" value="FAD/NAD(P)-binding domain"/>
    <property type="match status" value="1"/>
</dbReference>
<evidence type="ECO:0000256" key="3">
    <source>
        <dbReference type="PIRSR" id="PIRSR000137-1"/>
    </source>
</evidence>
<keyword evidence="2" id="KW-0325">Glycoprotein</keyword>
<dbReference type="AlphaFoldDB" id="A0A8A3PRR9"/>
<dbReference type="GO" id="GO:0044550">
    <property type="term" value="P:secondary metabolite biosynthetic process"/>
    <property type="evidence" value="ECO:0007669"/>
    <property type="project" value="TreeGrafter"/>
</dbReference>
<feature type="binding site" evidence="4">
    <location>
        <begin position="581"/>
        <end position="582"/>
    </location>
    <ligand>
        <name>FAD</name>
        <dbReference type="ChEBI" id="CHEBI:57692"/>
    </ligand>
</feature>
<comment type="cofactor">
    <cofactor evidence="4">
        <name>FAD</name>
        <dbReference type="ChEBI" id="CHEBI:57692"/>
    </cofactor>
</comment>
<dbReference type="InterPro" id="IPR000172">
    <property type="entry name" value="GMC_OxRdtase_N"/>
</dbReference>
<dbReference type="SUPFAM" id="SSF54373">
    <property type="entry name" value="FAD-linked reductases, C-terminal domain"/>
    <property type="match status" value="1"/>
</dbReference>
<keyword evidence="4" id="KW-0274">FAD</keyword>
<dbReference type="InterPro" id="IPR036188">
    <property type="entry name" value="FAD/NAD-bd_sf"/>
</dbReference>
<keyword evidence="4" id="KW-0285">Flavoprotein</keyword>
<accession>A0A8A3PRR9</accession>
<feature type="active site" description="Proton donor" evidence="3">
    <location>
        <position position="536"/>
    </location>
</feature>
<evidence type="ECO:0000259" key="8">
    <source>
        <dbReference type="Pfam" id="PF05199"/>
    </source>
</evidence>
<keyword evidence="10" id="KW-1185">Reference proteome</keyword>
<evidence type="ECO:0000256" key="2">
    <source>
        <dbReference type="ARBA" id="ARBA00023180"/>
    </source>
</evidence>
<dbReference type="PANTHER" id="PTHR11552">
    <property type="entry name" value="GLUCOSE-METHANOL-CHOLINE GMC OXIDOREDUCTASE"/>
    <property type="match status" value="1"/>
</dbReference>
<dbReference type="PANTHER" id="PTHR11552:SF138">
    <property type="entry name" value="DEHYDROGENASE PKFF-RELATED"/>
    <property type="match status" value="1"/>
</dbReference>
<protein>
    <recommendedName>
        <fullName evidence="11">Glucose-methanol-choline oxidoreductase N-terminal domain-containing protein</fullName>
    </recommendedName>
</protein>
<dbReference type="InterPro" id="IPR007867">
    <property type="entry name" value="GMC_OxRtase_C"/>
</dbReference>
<dbReference type="GO" id="GO:0050660">
    <property type="term" value="F:flavin adenine dinucleotide binding"/>
    <property type="evidence" value="ECO:0007669"/>
    <property type="project" value="InterPro"/>
</dbReference>